<accession>B4D139</accession>
<dbReference type="PANTHER" id="PTHR43489">
    <property type="entry name" value="ISOMERASE"/>
    <property type="match status" value="1"/>
</dbReference>
<dbReference type="Gene3D" id="3.20.20.150">
    <property type="entry name" value="Divalent-metal-dependent TIM barrel enzymes"/>
    <property type="match status" value="1"/>
</dbReference>
<reference evidence="3 4" key="1">
    <citation type="journal article" date="2011" name="J. Bacteriol.">
        <title>Genome sequence of Chthoniobacter flavus Ellin428, an aerobic heterotrophic soil bacterium.</title>
        <authorList>
            <person name="Kant R."/>
            <person name="van Passel M.W."/>
            <person name="Palva A."/>
            <person name="Lucas S."/>
            <person name="Lapidus A."/>
            <person name="Glavina Del Rio T."/>
            <person name="Dalin E."/>
            <person name="Tice H."/>
            <person name="Bruce D."/>
            <person name="Goodwin L."/>
            <person name="Pitluck S."/>
            <person name="Larimer F.W."/>
            <person name="Land M.L."/>
            <person name="Hauser L."/>
            <person name="Sangwan P."/>
            <person name="de Vos W.M."/>
            <person name="Janssen P.H."/>
            <person name="Smidt H."/>
        </authorList>
    </citation>
    <scope>NUCLEOTIDE SEQUENCE [LARGE SCALE GENOMIC DNA]</scope>
    <source>
        <strain evidence="3 4">Ellin428</strain>
    </source>
</reference>
<comment type="caution">
    <text evidence="3">The sequence shown here is derived from an EMBL/GenBank/DDBJ whole genome shotgun (WGS) entry which is preliminary data.</text>
</comment>
<organism evidence="3 4">
    <name type="scientific">Chthoniobacter flavus Ellin428</name>
    <dbReference type="NCBI Taxonomy" id="497964"/>
    <lineage>
        <taxon>Bacteria</taxon>
        <taxon>Pseudomonadati</taxon>
        <taxon>Verrucomicrobiota</taxon>
        <taxon>Spartobacteria</taxon>
        <taxon>Chthoniobacterales</taxon>
        <taxon>Chthoniobacteraceae</taxon>
        <taxon>Chthoniobacter</taxon>
    </lineage>
</organism>
<keyword evidence="4" id="KW-1185">Reference proteome</keyword>
<dbReference type="PANTHER" id="PTHR43489:SF7">
    <property type="entry name" value="3-DEHYDRO-D-GULOSIDE 4-EPIMERASE-RELATED"/>
    <property type="match status" value="1"/>
</dbReference>
<evidence type="ECO:0000256" key="1">
    <source>
        <dbReference type="ARBA" id="ARBA00023235"/>
    </source>
</evidence>
<evidence type="ECO:0000313" key="4">
    <source>
        <dbReference type="Proteomes" id="UP000005824"/>
    </source>
</evidence>
<dbReference type="GO" id="GO:0016853">
    <property type="term" value="F:isomerase activity"/>
    <property type="evidence" value="ECO:0007669"/>
    <property type="project" value="UniProtKB-KW"/>
</dbReference>
<dbReference type="STRING" id="497964.CfE428DRAFT_2640"/>
<proteinExistence type="predicted"/>
<dbReference type="InterPro" id="IPR013022">
    <property type="entry name" value="Xyl_isomerase-like_TIM-brl"/>
</dbReference>
<sequence length="261" mass="28927">MQLGLYIDIKHGAAFADQPFDFVEENVQTLLVPEADEAAFRERLAIVKSLAKPVTAANRLLPPDLRPIGPSVDEARLQRWGESVFRRAEQVGVKKIVWGSGASRRVPEGFSKEQAREQFIRAVASYAPLAERHGVIIVIEPVCRVDSNFIMSLADGADIVHSVGHSSVRLLADNFHMDIESEAPSEIERFADILEHIHVSEIKGRAIPGTTDYDLRPYLRALKKAGYNKTLAIEPEWKDVNTEPAKALAALRQQMADAGLN</sequence>
<dbReference type="InterPro" id="IPR036237">
    <property type="entry name" value="Xyl_isomerase-like_sf"/>
</dbReference>
<dbReference type="InParanoid" id="B4D139"/>
<dbReference type="AlphaFoldDB" id="B4D139"/>
<gene>
    <name evidence="3" type="ORF">CfE428DRAFT_2640</name>
</gene>
<keyword evidence="1 3" id="KW-0413">Isomerase</keyword>
<dbReference type="SUPFAM" id="SSF51658">
    <property type="entry name" value="Xylose isomerase-like"/>
    <property type="match status" value="1"/>
</dbReference>
<evidence type="ECO:0000259" key="2">
    <source>
        <dbReference type="Pfam" id="PF01261"/>
    </source>
</evidence>
<protein>
    <submittedName>
        <fullName evidence="3">Xylose isomerase domain protein TIM barrel</fullName>
    </submittedName>
</protein>
<dbReference type="eggNOG" id="COG1082">
    <property type="taxonomic scope" value="Bacteria"/>
</dbReference>
<name>B4D139_9BACT</name>
<dbReference type="Proteomes" id="UP000005824">
    <property type="component" value="Unassembled WGS sequence"/>
</dbReference>
<feature type="domain" description="Xylose isomerase-like TIM barrel" evidence="2">
    <location>
        <begin position="20"/>
        <end position="250"/>
    </location>
</feature>
<dbReference type="InterPro" id="IPR050417">
    <property type="entry name" value="Sugar_Epim/Isomerase"/>
</dbReference>
<dbReference type="EMBL" id="ABVL01000006">
    <property type="protein sequence ID" value="EDY20051.1"/>
    <property type="molecule type" value="Genomic_DNA"/>
</dbReference>
<dbReference type="RefSeq" id="WP_006979965.1">
    <property type="nucleotide sequence ID" value="NZ_ABVL01000006.1"/>
</dbReference>
<evidence type="ECO:0000313" key="3">
    <source>
        <dbReference type="EMBL" id="EDY20051.1"/>
    </source>
</evidence>
<dbReference type="Pfam" id="PF01261">
    <property type="entry name" value="AP_endonuc_2"/>
    <property type="match status" value="1"/>
</dbReference>